<name>A0ABT7K4A0_9HYPH</name>
<comment type="caution">
    <text evidence="6">The sequence shown here is derived from an EMBL/GenBank/DDBJ whole genome shotgun (WGS) entry which is preliminary data.</text>
</comment>
<evidence type="ECO:0000256" key="3">
    <source>
        <dbReference type="ARBA" id="ARBA00023136"/>
    </source>
</evidence>
<feature type="transmembrane region" description="Helical" evidence="4">
    <location>
        <begin position="146"/>
        <end position="166"/>
    </location>
</feature>
<dbReference type="Gene3D" id="1.20.1250.20">
    <property type="entry name" value="MFS general substrate transporter like domains"/>
    <property type="match status" value="1"/>
</dbReference>
<dbReference type="PANTHER" id="PTHR23546">
    <property type="entry name" value="TRANSPORT PROTEIN"/>
    <property type="match status" value="1"/>
</dbReference>
<feature type="transmembrane region" description="Helical" evidence="4">
    <location>
        <begin position="371"/>
        <end position="390"/>
    </location>
</feature>
<feature type="transmembrane region" description="Helical" evidence="4">
    <location>
        <begin position="116"/>
        <end position="134"/>
    </location>
</feature>
<dbReference type="SUPFAM" id="SSF103473">
    <property type="entry name" value="MFS general substrate transporter"/>
    <property type="match status" value="1"/>
</dbReference>
<feature type="transmembrane region" description="Helical" evidence="4">
    <location>
        <begin position="314"/>
        <end position="335"/>
    </location>
</feature>
<evidence type="ECO:0000259" key="5">
    <source>
        <dbReference type="PROSITE" id="PS50850"/>
    </source>
</evidence>
<dbReference type="InterPro" id="IPR020846">
    <property type="entry name" value="MFS_dom"/>
</dbReference>
<dbReference type="InterPro" id="IPR011701">
    <property type="entry name" value="MFS"/>
</dbReference>
<keyword evidence="2 4" id="KW-1133">Transmembrane helix</keyword>
<feature type="transmembrane region" description="Helical" evidence="4">
    <location>
        <begin position="215"/>
        <end position="236"/>
    </location>
</feature>
<evidence type="ECO:0000256" key="4">
    <source>
        <dbReference type="SAM" id="Phobius"/>
    </source>
</evidence>
<evidence type="ECO:0000256" key="2">
    <source>
        <dbReference type="ARBA" id="ARBA00022989"/>
    </source>
</evidence>
<protein>
    <submittedName>
        <fullName evidence="6">MFS transporter</fullName>
    </submittedName>
</protein>
<feature type="domain" description="Major facilitator superfamily (MFS) profile" evidence="5">
    <location>
        <begin position="10"/>
        <end position="393"/>
    </location>
</feature>
<accession>A0ABT7K4A0</accession>
<evidence type="ECO:0000313" key="6">
    <source>
        <dbReference type="EMBL" id="MDL2403437.1"/>
    </source>
</evidence>
<dbReference type="InterPro" id="IPR036259">
    <property type="entry name" value="MFS_trans_sf"/>
</dbReference>
<dbReference type="Proteomes" id="UP001172645">
    <property type="component" value="Unassembled WGS sequence"/>
</dbReference>
<sequence>MESPRIGQLLALVATLSGVIVYTSANGFMTGGLAIAGRQVGVGEIEIGAILGIGALVGVIIAPLWGYAAEIWSRRKLMLLAVPMITLGPAAMALITANSVLLPIAAVGFALGAARLVQAAFGAVSIPVAQAYIADMTTPGHRVSGMGLLSAVVSSGTLVGSALLWVTGRFGVVTGFATVAFFGAAACLLVVAFLPETGPRPKLQPDETSLPLAEIWPYLAITLVGFLSYTMVPPIFGLRLMDRFGLDGGAAAAQTGLVLTAGGLAVCIAQALIAVRSSWNVLMMLRAGTAGILLGLVMLLIAKDLLEMCVAMGVIGFAVGFIAPANLGAISLAAGRGAQGKVGGLNMAARGLGSAIGPVAGTALYRGSVDAPIFGSIVLVGILLLMAFLVPAPGNRKPFTSNVNNQSCS</sequence>
<dbReference type="PROSITE" id="PS50850">
    <property type="entry name" value="MFS"/>
    <property type="match status" value="1"/>
</dbReference>
<feature type="transmembrane region" description="Helical" evidence="4">
    <location>
        <begin position="172"/>
        <end position="194"/>
    </location>
</feature>
<dbReference type="PANTHER" id="PTHR23546:SF1">
    <property type="entry name" value="MEMBRANE PROTEIN"/>
    <property type="match status" value="1"/>
</dbReference>
<proteinExistence type="predicted"/>
<dbReference type="EMBL" id="JARFYM010000047">
    <property type="protein sequence ID" value="MDL2403437.1"/>
    <property type="molecule type" value="Genomic_DNA"/>
</dbReference>
<dbReference type="RefSeq" id="WP_285872878.1">
    <property type="nucleotide sequence ID" value="NZ_JARFYM010000047.1"/>
</dbReference>
<gene>
    <name evidence="6" type="ORF">PY649_31670</name>
</gene>
<feature type="transmembrane region" description="Helical" evidence="4">
    <location>
        <begin position="256"/>
        <end position="275"/>
    </location>
</feature>
<keyword evidence="7" id="KW-1185">Reference proteome</keyword>
<reference evidence="6" key="1">
    <citation type="submission" date="2023-06" db="EMBL/GenBank/DDBJ databases">
        <title>Phylogenetic Diversity of Rhizobium strains.</title>
        <authorList>
            <person name="Moura F.T."/>
            <person name="Helene L.C.F."/>
            <person name="Hungria M."/>
        </authorList>
    </citation>
    <scope>NUCLEOTIDE SEQUENCE</scope>
    <source>
        <strain evidence="6">CCGE526</strain>
    </source>
</reference>
<organism evidence="6 7">
    <name type="scientific">Rhizobium mayense</name>
    <dbReference type="NCBI Taxonomy" id="1312184"/>
    <lineage>
        <taxon>Bacteria</taxon>
        <taxon>Pseudomonadati</taxon>
        <taxon>Pseudomonadota</taxon>
        <taxon>Alphaproteobacteria</taxon>
        <taxon>Hyphomicrobiales</taxon>
        <taxon>Rhizobiaceae</taxon>
        <taxon>Rhizobium/Agrobacterium group</taxon>
        <taxon>Rhizobium</taxon>
    </lineage>
</organism>
<evidence type="ECO:0000256" key="1">
    <source>
        <dbReference type="ARBA" id="ARBA00022692"/>
    </source>
</evidence>
<dbReference type="Pfam" id="PF07690">
    <property type="entry name" value="MFS_1"/>
    <property type="match status" value="1"/>
</dbReference>
<keyword evidence="1 4" id="KW-0812">Transmembrane</keyword>
<feature type="transmembrane region" description="Helical" evidence="4">
    <location>
        <begin position="9"/>
        <end position="35"/>
    </location>
</feature>
<feature type="transmembrane region" description="Helical" evidence="4">
    <location>
        <begin position="47"/>
        <end position="65"/>
    </location>
</feature>
<feature type="transmembrane region" description="Helical" evidence="4">
    <location>
        <begin position="282"/>
        <end position="302"/>
    </location>
</feature>
<evidence type="ECO:0000313" key="7">
    <source>
        <dbReference type="Proteomes" id="UP001172645"/>
    </source>
</evidence>
<feature type="transmembrane region" description="Helical" evidence="4">
    <location>
        <begin position="77"/>
        <end position="110"/>
    </location>
</feature>
<keyword evidence="3 4" id="KW-0472">Membrane</keyword>